<dbReference type="Proteomes" id="UP000694844">
    <property type="component" value="Chromosome 6"/>
</dbReference>
<gene>
    <name evidence="7" type="primary">LOC111100655</name>
</gene>
<dbReference type="PANTHER" id="PTHR11516:SF60">
    <property type="entry name" value="PYRUVATE DEHYDROGENASE E1 COMPONENT SUBUNIT ALPHA"/>
    <property type="match status" value="1"/>
</dbReference>
<dbReference type="Gene3D" id="3.40.50.970">
    <property type="match status" value="1"/>
</dbReference>
<evidence type="ECO:0000256" key="3">
    <source>
        <dbReference type="ARBA" id="ARBA00023002"/>
    </source>
</evidence>
<dbReference type="Pfam" id="PF00676">
    <property type="entry name" value="E1_dh"/>
    <property type="match status" value="1"/>
</dbReference>
<evidence type="ECO:0000259" key="5">
    <source>
        <dbReference type="Pfam" id="PF00676"/>
    </source>
</evidence>
<keyword evidence="4" id="KW-0786">Thiamine pyrophosphate</keyword>
<keyword evidence="2" id="KW-0809">Transit peptide</keyword>
<sequence>MAKLWNLPCIFVCENNGYGIGTSVERASASTTFVTTTPGEIIYRVDGMDVLAVKEATKFAKEFALNHGPILIEAATYRYHGHSMSDPGTSYRPREEIKEVRETRDPITMFKRRITDCNLVTPEELKKVDIEIDKEIDRAADQAKKDSEIPLSELYNNIYIHPDPDFMVRGCDPSIRVISH</sequence>
<keyword evidence="3" id="KW-0560">Oxidoreductase</keyword>
<dbReference type="KEGG" id="cvn:111100655"/>
<evidence type="ECO:0000313" key="6">
    <source>
        <dbReference type="Proteomes" id="UP000694844"/>
    </source>
</evidence>
<reference evidence="7" key="1">
    <citation type="submission" date="2025-08" db="UniProtKB">
        <authorList>
            <consortium name="RefSeq"/>
        </authorList>
    </citation>
    <scope>IDENTIFICATION</scope>
    <source>
        <tissue evidence="7">Whole sample</tissue>
    </source>
</reference>
<dbReference type="AlphaFoldDB" id="A0A8B8AET0"/>
<dbReference type="GO" id="GO:0004739">
    <property type="term" value="F:pyruvate dehydrogenase (acetyl-transferring) activity"/>
    <property type="evidence" value="ECO:0007669"/>
    <property type="project" value="TreeGrafter"/>
</dbReference>
<dbReference type="OrthoDB" id="10256198at2759"/>
<comment type="cofactor">
    <cofactor evidence="1">
        <name>thiamine diphosphate</name>
        <dbReference type="ChEBI" id="CHEBI:58937"/>
    </cofactor>
</comment>
<evidence type="ECO:0000313" key="7">
    <source>
        <dbReference type="RefSeq" id="XP_022288449.1"/>
    </source>
</evidence>
<dbReference type="RefSeq" id="XP_022288449.1">
    <property type="nucleotide sequence ID" value="XM_022432741.1"/>
</dbReference>
<evidence type="ECO:0000256" key="1">
    <source>
        <dbReference type="ARBA" id="ARBA00001964"/>
    </source>
</evidence>
<dbReference type="InterPro" id="IPR029061">
    <property type="entry name" value="THDP-binding"/>
</dbReference>
<evidence type="ECO:0000256" key="4">
    <source>
        <dbReference type="ARBA" id="ARBA00023052"/>
    </source>
</evidence>
<dbReference type="PANTHER" id="PTHR11516">
    <property type="entry name" value="PYRUVATE DEHYDROGENASE E1 COMPONENT, ALPHA SUBUNIT BACTERIAL AND ORGANELLAR"/>
    <property type="match status" value="1"/>
</dbReference>
<dbReference type="InterPro" id="IPR050642">
    <property type="entry name" value="PDH_E1_Alpha_Subunit"/>
</dbReference>
<feature type="domain" description="Dehydrogenase E1 component" evidence="5">
    <location>
        <begin position="1"/>
        <end position="148"/>
    </location>
</feature>
<dbReference type="InterPro" id="IPR001017">
    <property type="entry name" value="DH_E1"/>
</dbReference>
<dbReference type="GO" id="GO:0006086">
    <property type="term" value="P:pyruvate decarboxylation to acetyl-CoA"/>
    <property type="evidence" value="ECO:0007669"/>
    <property type="project" value="TreeGrafter"/>
</dbReference>
<dbReference type="SUPFAM" id="SSF52518">
    <property type="entry name" value="Thiamin diphosphate-binding fold (THDP-binding)"/>
    <property type="match status" value="1"/>
</dbReference>
<dbReference type="GeneID" id="111100655"/>
<protein>
    <submittedName>
        <fullName evidence="7">Pyruvate dehydrogenase E1 component subunit alpha, somatic form, mitochondrial-like</fullName>
    </submittedName>
</protein>
<evidence type="ECO:0000256" key="2">
    <source>
        <dbReference type="ARBA" id="ARBA00022946"/>
    </source>
</evidence>
<organism evidence="6 7">
    <name type="scientific">Crassostrea virginica</name>
    <name type="common">Eastern oyster</name>
    <dbReference type="NCBI Taxonomy" id="6565"/>
    <lineage>
        <taxon>Eukaryota</taxon>
        <taxon>Metazoa</taxon>
        <taxon>Spiralia</taxon>
        <taxon>Lophotrochozoa</taxon>
        <taxon>Mollusca</taxon>
        <taxon>Bivalvia</taxon>
        <taxon>Autobranchia</taxon>
        <taxon>Pteriomorphia</taxon>
        <taxon>Ostreida</taxon>
        <taxon>Ostreoidea</taxon>
        <taxon>Ostreidae</taxon>
        <taxon>Crassostrea</taxon>
    </lineage>
</organism>
<keyword evidence="6" id="KW-1185">Reference proteome</keyword>
<accession>A0A8B8AET0</accession>
<name>A0A8B8AET0_CRAVI</name>
<proteinExistence type="predicted"/>